<gene>
    <name evidence="2" type="ORF">O6P32_08000</name>
</gene>
<dbReference type="Pfam" id="PF20329">
    <property type="entry name" value="DUF6624"/>
    <property type="match status" value="1"/>
</dbReference>
<organism evidence="2 3">
    <name type="scientific">Phocaeicola acetigenes</name>
    <dbReference type="NCBI Taxonomy" id="3016083"/>
    <lineage>
        <taxon>Bacteria</taxon>
        <taxon>Pseudomonadati</taxon>
        <taxon>Bacteroidota</taxon>
        <taxon>Bacteroidia</taxon>
        <taxon>Bacteroidales</taxon>
        <taxon>Bacteroidaceae</taxon>
        <taxon>Phocaeicola</taxon>
    </lineage>
</organism>
<evidence type="ECO:0000313" key="2">
    <source>
        <dbReference type="EMBL" id="MCZ8372646.1"/>
    </source>
</evidence>
<feature type="chain" id="PRO_5045053473" evidence="1">
    <location>
        <begin position="21"/>
        <end position="261"/>
    </location>
</feature>
<feature type="signal peptide" evidence="1">
    <location>
        <begin position="1"/>
        <end position="20"/>
    </location>
</feature>
<keyword evidence="3" id="KW-1185">Reference proteome</keyword>
<evidence type="ECO:0000313" key="3">
    <source>
        <dbReference type="Proteomes" id="UP001141933"/>
    </source>
</evidence>
<dbReference type="RefSeq" id="WP_269877831.1">
    <property type="nucleotide sequence ID" value="NZ_JAPZVM010000005.1"/>
</dbReference>
<comment type="caution">
    <text evidence="2">The sequence shown here is derived from an EMBL/GenBank/DDBJ whole genome shotgun (WGS) entry which is preliminary data.</text>
</comment>
<keyword evidence="1" id="KW-0732">Signal</keyword>
<proteinExistence type="predicted"/>
<evidence type="ECO:0000256" key="1">
    <source>
        <dbReference type="SAM" id="SignalP"/>
    </source>
</evidence>
<accession>A0ABT4PHW2</accession>
<reference evidence="2" key="1">
    <citation type="submission" date="2022-12" db="EMBL/GenBank/DDBJ databases">
        <title>Phocaeicola acetigenes sp. nov., isolated feces from a healthy human.</title>
        <authorList>
            <person name="Do H."/>
            <person name="Ha Y.B."/>
            <person name="Kim J.-S."/>
            <person name="Suh M.K."/>
            <person name="Kim H.S."/>
            <person name="Lee J.-S."/>
        </authorList>
    </citation>
    <scope>NUCLEOTIDE SEQUENCE</scope>
    <source>
        <strain evidence="2">KGMB11183</strain>
    </source>
</reference>
<dbReference type="Proteomes" id="UP001141933">
    <property type="component" value="Unassembled WGS sequence"/>
</dbReference>
<dbReference type="InterPro" id="IPR046732">
    <property type="entry name" value="DUF6624"/>
</dbReference>
<name>A0ABT4PHW2_9BACT</name>
<dbReference type="EMBL" id="JAPZVM010000005">
    <property type="protein sequence ID" value="MCZ8372646.1"/>
    <property type="molecule type" value="Genomic_DNA"/>
</dbReference>
<protein>
    <submittedName>
        <fullName evidence="2">Uncharacterized protein</fullName>
    </submittedName>
</protein>
<sequence length="261" mass="30867">MLKNLFYICLFLLFCNTSEAQNFSSIVDSCHYYLDKQDTMSFNKTYIRILDAYEKEYDAELYSIGKELKEIRIEDQSIRLLLMDAWRKKRNADKIRKIMDSIDRRNAARVTEIIDQYGWLSPDDIGYEANEALFLCIQHSEDSLIQNKYLPILKEAVLKGAAKGWQYAFLTDRCLMNQGEKQIYGTQRIIRNGVHYLVPLQDINKVDSLRKEMGLEPLSEYMKDCGLKNGWSKEFYKNNIKLHESIFDSWFQSFKQKKNSY</sequence>